<dbReference type="Proteomes" id="UP001215151">
    <property type="component" value="Unassembled WGS sequence"/>
</dbReference>
<evidence type="ECO:0000313" key="4">
    <source>
        <dbReference type="Proteomes" id="UP001215151"/>
    </source>
</evidence>
<keyword evidence="4" id="KW-1185">Reference proteome</keyword>
<organism evidence="3 4">
    <name type="scientific">Trametes cubensis</name>
    <dbReference type="NCBI Taxonomy" id="1111947"/>
    <lineage>
        <taxon>Eukaryota</taxon>
        <taxon>Fungi</taxon>
        <taxon>Dikarya</taxon>
        <taxon>Basidiomycota</taxon>
        <taxon>Agaricomycotina</taxon>
        <taxon>Agaricomycetes</taxon>
        <taxon>Polyporales</taxon>
        <taxon>Polyporaceae</taxon>
        <taxon>Trametes</taxon>
    </lineage>
</organism>
<evidence type="ECO:0000256" key="2">
    <source>
        <dbReference type="SAM" id="Phobius"/>
    </source>
</evidence>
<accession>A0AAD7XC81</accession>
<reference evidence="3" key="1">
    <citation type="submission" date="2022-11" db="EMBL/GenBank/DDBJ databases">
        <title>Genome Sequence of Cubamyces cubensis.</title>
        <authorList>
            <person name="Buettner E."/>
        </authorList>
    </citation>
    <scope>NUCLEOTIDE SEQUENCE</scope>
    <source>
        <strain evidence="3">MPL-01</strain>
    </source>
</reference>
<keyword evidence="2" id="KW-0812">Transmembrane</keyword>
<feature type="transmembrane region" description="Helical" evidence="2">
    <location>
        <begin position="50"/>
        <end position="73"/>
    </location>
</feature>
<feature type="transmembrane region" description="Helical" evidence="2">
    <location>
        <begin position="12"/>
        <end position="38"/>
    </location>
</feature>
<proteinExistence type="predicted"/>
<name>A0AAD7XC81_9APHY</name>
<gene>
    <name evidence="3" type="ORF">ONZ51_g2226</name>
</gene>
<comment type="caution">
    <text evidence="3">The sequence shown here is derived from an EMBL/GenBank/DDBJ whole genome shotgun (WGS) entry which is preliminary data.</text>
</comment>
<feature type="transmembrane region" description="Helical" evidence="2">
    <location>
        <begin position="85"/>
        <end position="105"/>
    </location>
</feature>
<keyword evidence="2" id="KW-1133">Transmembrane helix</keyword>
<protein>
    <submittedName>
        <fullName evidence="3">Uncharacterized protein</fullName>
    </submittedName>
</protein>
<feature type="region of interest" description="Disordered" evidence="1">
    <location>
        <begin position="244"/>
        <end position="317"/>
    </location>
</feature>
<dbReference type="EMBL" id="JAPEVG010000034">
    <property type="protein sequence ID" value="KAJ8494587.1"/>
    <property type="molecule type" value="Genomic_DNA"/>
</dbReference>
<dbReference type="AlphaFoldDB" id="A0AAD7XC81"/>
<feature type="transmembrane region" description="Helical" evidence="2">
    <location>
        <begin position="150"/>
        <end position="170"/>
    </location>
</feature>
<evidence type="ECO:0000256" key="1">
    <source>
        <dbReference type="SAM" id="MobiDB-lite"/>
    </source>
</evidence>
<evidence type="ECO:0000313" key="3">
    <source>
        <dbReference type="EMBL" id="KAJ8494587.1"/>
    </source>
</evidence>
<keyword evidence="2" id="KW-0472">Membrane</keyword>
<sequence>MKPREYCCCAIPVVYAGVYAALLEQLILGVLAGTLAIATPSIVGASTPSFAKWIFAIVCYVGAALQILGIIAVRQERPIFYRRYVTLHLLATVAAFAVAAAWIILSAVHHDKAESKCLTDFFAGTVSATNSEGETLCNIFSWADVGVMGGLWVLLAIMQTYLYVIVSSFGKGQRRDHSKYQSLYDSSRSLNSIPLMDRGAWDSRMSTDALVQPGGHARHDSDASVATVMADKVQGYSDYDYSAYPPPVNAHTQDPGPTPRAYDSYYDANPPAGVDYPQRSQAHPVLVAEGSFRRKTPRLQKPGSQDYNAYPSYGPQY</sequence>